<dbReference type="PANTHER" id="PTHR37808">
    <property type="entry name" value="SPORE GERMINATION PROTEIN-LIKE PROTEIN YDZR-RELATED"/>
    <property type="match status" value="1"/>
</dbReference>
<gene>
    <name evidence="2" type="ORF">AXI58_18840</name>
</gene>
<comment type="caution">
    <text evidence="2">The sequence shown here is derived from an EMBL/GenBank/DDBJ whole genome shotgun (WGS) entry which is preliminary data.</text>
</comment>
<dbReference type="RefSeq" id="WP_061522290.1">
    <property type="nucleotide sequence ID" value="NZ_JAJJBV010000028.1"/>
</dbReference>
<dbReference type="STRING" id="1793963.AXI58_18840"/>
<accession>A0A150F5U4</accession>
<dbReference type="EMBL" id="LSBA01000019">
    <property type="protein sequence ID" value="KXZ17791.1"/>
    <property type="molecule type" value="Genomic_DNA"/>
</dbReference>
<dbReference type="AlphaFoldDB" id="A0A150F5U4"/>
<proteinExistence type="inferred from homology"/>
<comment type="similarity">
    <text evidence="1">Belongs to the GerPA/GerPF family.</text>
</comment>
<name>A0A150F5U4_9BACI</name>
<reference evidence="3" key="1">
    <citation type="submission" date="2016-02" db="EMBL/GenBank/DDBJ databases">
        <authorList>
            <person name="Dunlap C."/>
        </authorList>
    </citation>
    <scope>NUCLEOTIDE SEQUENCE [LARGE SCALE GENOMIC DNA]</scope>
    <source>
        <strain evidence="3">NRRL B-41092</strain>
    </source>
</reference>
<evidence type="ECO:0000256" key="1">
    <source>
        <dbReference type="ARBA" id="ARBA00008103"/>
    </source>
</evidence>
<keyword evidence="3" id="KW-1185">Reference proteome</keyword>
<protein>
    <submittedName>
        <fullName evidence="2">Spore gernimation protein</fullName>
    </submittedName>
</protein>
<dbReference type="Pfam" id="PF10676">
    <property type="entry name" value="gerPA"/>
    <property type="match status" value="1"/>
</dbReference>
<dbReference type="Proteomes" id="UP000075430">
    <property type="component" value="Unassembled WGS sequence"/>
</dbReference>
<dbReference type="InterPro" id="IPR019618">
    <property type="entry name" value="Spore_germination_GerPA"/>
</dbReference>
<sequence>MPAIVGPIYIMSLNGDAAASFGDVFAISPKAVDHSGAGAGWFHAGDFAKVNNKFNKTLFEDIDLFDEPDLFNG</sequence>
<dbReference type="PANTHER" id="PTHR37808:SF1">
    <property type="entry name" value="SPORE GERMINATION PROTEIN-LIKE PROTEIN YDZR"/>
    <property type="match status" value="1"/>
</dbReference>
<dbReference type="OrthoDB" id="2382149at2"/>
<evidence type="ECO:0000313" key="3">
    <source>
        <dbReference type="Proteomes" id="UP000075430"/>
    </source>
</evidence>
<evidence type="ECO:0000313" key="2">
    <source>
        <dbReference type="EMBL" id="KXZ17791.1"/>
    </source>
</evidence>
<organism evidence="2 3">
    <name type="scientific">Bacillus nakamurai</name>
    <dbReference type="NCBI Taxonomy" id="1793963"/>
    <lineage>
        <taxon>Bacteria</taxon>
        <taxon>Bacillati</taxon>
        <taxon>Bacillota</taxon>
        <taxon>Bacilli</taxon>
        <taxon>Bacillales</taxon>
        <taxon>Bacillaceae</taxon>
        <taxon>Bacillus</taxon>
    </lineage>
</organism>